<dbReference type="EMBL" id="KQ417438">
    <property type="protein sequence ID" value="KOF91971.1"/>
    <property type="molecule type" value="Genomic_DNA"/>
</dbReference>
<keyword evidence="1" id="KW-1133">Transmembrane helix</keyword>
<protein>
    <submittedName>
        <fullName evidence="2">Uncharacterized protein</fullName>
    </submittedName>
</protein>
<evidence type="ECO:0000256" key="1">
    <source>
        <dbReference type="SAM" id="Phobius"/>
    </source>
</evidence>
<dbReference type="AlphaFoldDB" id="A0A0L8HRX9"/>
<gene>
    <name evidence="2" type="ORF">OCBIM_22007612mg</name>
</gene>
<organism evidence="2">
    <name type="scientific">Octopus bimaculoides</name>
    <name type="common">California two-spotted octopus</name>
    <dbReference type="NCBI Taxonomy" id="37653"/>
    <lineage>
        <taxon>Eukaryota</taxon>
        <taxon>Metazoa</taxon>
        <taxon>Spiralia</taxon>
        <taxon>Lophotrochozoa</taxon>
        <taxon>Mollusca</taxon>
        <taxon>Cephalopoda</taxon>
        <taxon>Coleoidea</taxon>
        <taxon>Octopodiformes</taxon>
        <taxon>Octopoda</taxon>
        <taxon>Incirrata</taxon>
        <taxon>Octopodidae</taxon>
        <taxon>Octopus</taxon>
    </lineage>
</organism>
<name>A0A0L8HRX9_OCTBM</name>
<sequence length="50" mass="5927">MTETSKSVMSFSGVIPLRKKKHLFTFWRRLPVFILLLLISPQFYLLLLCN</sequence>
<feature type="transmembrane region" description="Helical" evidence="1">
    <location>
        <begin position="26"/>
        <end position="47"/>
    </location>
</feature>
<keyword evidence="1" id="KW-0472">Membrane</keyword>
<reference evidence="2" key="1">
    <citation type="submission" date="2015-07" db="EMBL/GenBank/DDBJ databases">
        <title>MeaNS - Measles Nucleotide Surveillance Program.</title>
        <authorList>
            <person name="Tran T."/>
            <person name="Druce J."/>
        </authorList>
    </citation>
    <scope>NUCLEOTIDE SEQUENCE</scope>
    <source>
        <strain evidence="2">UCB-OBI-ISO-001</strain>
        <tissue evidence="2">Gonad</tissue>
    </source>
</reference>
<proteinExistence type="predicted"/>
<evidence type="ECO:0000313" key="2">
    <source>
        <dbReference type="EMBL" id="KOF91971.1"/>
    </source>
</evidence>
<keyword evidence="1" id="KW-0812">Transmembrane</keyword>
<accession>A0A0L8HRX9</accession>